<reference evidence="13 14" key="1">
    <citation type="submission" date="2021-06" db="EMBL/GenBank/DDBJ databases">
        <title>Caerostris darwini draft genome.</title>
        <authorList>
            <person name="Kono N."/>
            <person name="Arakawa K."/>
        </authorList>
    </citation>
    <scope>NUCLEOTIDE SEQUENCE [LARGE SCALE GENOMIC DNA]</scope>
</reference>
<feature type="repeat" description="ANK" evidence="12">
    <location>
        <begin position="120"/>
        <end position="152"/>
    </location>
</feature>
<proteinExistence type="predicted"/>
<organism evidence="13 14">
    <name type="scientific">Caerostris darwini</name>
    <dbReference type="NCBI Taxonomy" id="1538125"/>
    <lineage>
        <taxon>Eukaryota</taxon>
        <taxon>Metazoa</taxon>
        <taxon>Ecdysozoa</taxon>
        <taxon>Arthropoda</taxon>
        <taxon>Chelicerata</taxon>
        <taxon>Arachnida</taxon>
        <taxon>Araneae</taxon>
        <taxon>Araneomorphae</taxon>
        <taxon>Entelegynae</taxon>
        <taxon>Araneoidea</taxon>
        <taxon>Araneidae</taxon>
        <taxon>Caerostris</taxon>
    </lineage>
</organism>
<comment type="caution">
    <text evidence="13">The sequence shown here is derived from an EMBL/GenBank/DDBJ whole genome shotgun (WGS) entry which is preliminary data.</text>
</comment>
<dbReference type="Pfam" id="PF12796">
    <property type="entry name" value="Ank_2"/>
    <property type="match status" value="1"/>
</dbReference>
<sequence>MFHNGPEAAAFDEVVFSNNYPVHKHCRDGDVHALSTMINSQPMLSIMEDPYRNWTPIHWAAFTGRLDCVRQVVSVEPKTLHIQSSKTFQTALHCASEGGHPSVVLWLVQAGSNAKVKDVYGESALHKAAKVGNAECASLLMEVSDNLRSQNLNGHTASAVAQMNGFIHLARFIYRREEASLNAFQNRQIMPLPRMSRKRLRDAVCDEDVCKRLRGDDLSLDAPNSMTTSLYEHNTLCNIDVGYQNVLYEFMLSEYHGC</sequence>
<evidence type="ECO:0000256" key="8">
    <source>
        <dbReference type="ARBA" id="ARBA00022737"/>
    </source>
</evidence>
<protein>
    <submittedName>
        <fullName evidence="13">Ankyrin repeat domain-containing protein 10</fullName>
    </submittedName>
</protein>
<dbReference type="AlphaFoldDB" id="A0AAV4RRN7"/>
<evidence type="ECO:0000256" key="7">
    <source>
        <dbReference type="ARBA" id="ARBA00022699"/>
    </source>
</evidence>
<feature type="repeat" description="ANK" evidence="12">
    <location>
        <begin position="87"/>
        <end position="119"/>
    </location>
</feature>
<dbReference type="InterPro" id="IPR050776">
    <property type="entry name" value="Ank_Repeat/CDKN_Inhibitor"/>
</dbReference>
<keyword evidence="11" id="KW-0472">Membrane</keyword>
<evidence type="ECO:0000256" key="1">
    <source>
        <dbReference type="ARBA" id="ARBA00004175"/>
    </source>
</evidence>
<evidence type="ECO:0000313" key="13">
    <source>
        <dbReference type="EMBL" id="GIY23102.1"/>
    </source>
</evidence>
<dbReference type="GO" id="GO:0044218">
    <property type="term" value="C:other organism cell membrane"/>
    <property type="evidence" value="ECO:0007669"/>
    <property type="project" value="UniProtKB-KW"/>
</dbReference>
<dbReference type="InterPro" id="IPR036770">
    <property type="entry name" value="Ankyrin_rpt-contain_sf"/>
</dbReference>
<dbReference type="InterPro" id="IPR002110">
    <property type="entry name" value="Ankyrin_rpt"/>
</dbReference>
<keyword evidence="9" id="KW-0638">Presynaptic neurotoxin</keyword>
<dbReference type="GO" id="GO:0006887">
    <property type="term" value="P:exocytosis"/>
    <property type="evidence" value="ECO:0007669"/>
    <property type="project" value="UniProtKB-KW"/>
</dbReference>
<keyword evidence="7" id="KW-0528">Neurotoxin</keyword>
<keyword evidence="8" id="KW-0677">Repeat</keyword>
<keyword evidence="14" id="KW-1185">Reference proteome</keyword>
<dbReference type="Proteomes" id="UP001054837">
    <property type="component" value="Unassembled WGS sequence"/>
</dbReference>
<evidence type="ECO:0000313" key="14">
    <source>
        <dbReference type="Proteomes" id="UP001054837"/>
    </source>
</evidence>
<evidence type="ECO:0000256" key="12">
    <source>
        <dbReference type="PROSITE-ProRule" id="PRU00023"/>
    </source>
</evidence>
<comment type="subcellular location">
    <subcellularLocation>
        <location evidence="2">Secreted</location>
    </subcellularLocation>
    <subcellularLocation>
        <location evidence="1">Target cell membrane</location>
    </subcellularLocation>
</comment>
<keyword evidence="3" id="KW-0268">Exocytosis</keyword>
<keyword evidence="5" id="KW-1052">Target cell membrane</keyword>
<evidence type="ECO:0000256" key="10">
    <source>
        <dbReference type="ARBA" id="ARBA00023043"/>
    </source>
</evidence>
<evidence type="ECO:0000256" key="11">
    <source>
        <dbReference type="ARBA" id="ARBA00023298"/>
    </source>
</evidence>
<evidence type="ECO:0000256" key="4">
    <source>
        <dbReference type="ARBA" id="ARBA00022525"/>
    </source>
</evidence>
<evidence type="ECO:0000256" key="6">
    <source>
        <dbReference type="ARBA" id="ARBA00022656"/>
    </source>
</evidence>
<name>A0AAV4RRN7_9ARAC</name>
<dbReference type="GO" id="GO:0044231">
    <property type="term" value="C:host cell presynaptic membrane"/>
    <property type="evidence" value="ECO:0007669"/>
    <property type="project" value="UniProtKB-KW"/>
</dbReference>
<keyword evidence="10 12" id="KW-0040">ANK repeat</keyword>
<dbReference type="SUPFAM" id="SSF48403">
    <property type="entry name" value="Ankyrin repeat"/>
    <property type="match status" value="1"/>
</dbReference>
<dbReference type="GO" id="GO:0005576">
    <property type="term" value="C:extracellular region"/>
    <property type="evidence" value="ECO:0007669"/>
    <property type="project" value="UniProtKB-SubCell"/>
</dbReference>
<dbReference type="GO" id="GO:0090729">
    <property type="term" value="F:toxin activity"/>
    <property type="evidence" value="ECO:0007669"/>
    <property type="project" value="UniProtKB-KW"/>
</dbReference>
<accession>A0AAV4RRN7</accession>
<evidence type="ECO:0000256" key="2">
    <source>
        <dbReference type="ARBA" id="ARBA00004613"/>
    </source>
</evidence>
<dbReference type="PANTHER" id="PTHR24201:SF17">
    <property type="entry name" value="ANKYRIN REPEAT DOMAIN-CONTAINING PROTEIN 10-LIKE ISOFORM X1"/>
    <property type="match status" value="1"/>
</dbReference>
<dbReference type="Gene3D" id="1.25.40.20">
    <property type="entry name" value="Ankyrin repeat-containing domain"/>
    <property type="match status" value="1"/>
</dbReference>
<dbReference type="EMBL" id="BPLQ01006513">
    <property type="protein sequence ID" value="GIY23102.1"/>
    <property type="molecule type" value="Genomic_DNA"/>
</dbReference>
<dbReference type="Pfam" id="PF00023">
    <property type="entry name" value="Ank"/>
    <property type="match status" value="1"/>
</dbReference>
<gene>
    <name evidence="13" type="primary">ANKRD10</name>
    <name evidence="13" type="ORF">CDAR_193531</name>
</gene>
<dbReference type="PANTHER" id="PTHR24201">
    <property type="entry name" value="ANK_REP_REGION DOMAIN-CONTAINING PROTEIN"/>
    <property type="match status" value="1"/>
</dbReference>
<evidence type="ECO:0000256" key="9">
    <source>
        <dbReference type="ARBA" id="ARBA00023028"/>
    </source>
</evidence>
<keyword evidence="11" id="KW-1053">Target membrane</keyword>
<keyword evidence="6" id="KW-0800">Toxin</keyword>
<keyword evidence="4" id="KW-0964">Secreted</keyword>
<evidence type="ECO:0000256" key="3">
    <source>
        <dbReference type="ARBA" id="ARBA00022483"/>
    </source>
</evidence>
<dbReference type="SMART" id="SM00248">
    <property type="entry name" value="ANK"/>
    <property type="match status" value="4"/>
</dbReference>
<dbReference type="PROSITE" id="PS50088">
    <property type="entry name" value="ANK_REPEAT"/>
    <property type="match status" value="2"/>
</dbReference>
<evidence type="ECO:0000256" key="5">
    <source>
        <dbReference type="ARBA" id="ARBA00022537"/>
    </source>
</evidence>